<name>A0ABS8TW31_9SPHI</name>
<gene>
    <name evidence="1" type="ORF">LT679_00645</name>
</gene>
<accession>A0ABS8TW31</accession>
<keyword evidence="2" id="KW-1185">Reference proteome</keyword>
<dbReference type="EMBL" id="JAJPWV010000001">
    <property type="protein sequence ID" value="MCD8739093.1"/>
    <property type="molecule type" value="Genomic_DNA"/>
</dbReference>
<reference evidence="1 2" key="1">
    <citation type="submission" date="2021-12" db="EMBL/GenBank/DDBJ databases">
        <title>Mucilaginibacter roseus genome.</title>
        <authorList>
            <person name="Ferreira J.R."/>
            <person name="Newman J.D."/>
        </authorList>
    </citation>
    <scope>NUCLEOTIDE SEQUENCE [LARGE SCALE GENOMIC DNA]</scope>
    <source>
        <strain evidence="1 2">LMG 28454</strain>
    </source>
</reference>
<dbReference type="Proteomes" id="UP001199919">
    <property type="component" value="Unassembled WGS sequence"/>
</dbReference>
<proteinExistence type="predicted"/>
<evidence type="ECO:0000313" key="2">
    <source>
        <dbReference type="Proteomes" id="UP001199919"/>
    </source>
</evidence>
<organism evidence="1 2">
    <name type="scientific">Mucilaginibacter roseus</name>
    <dbReference type="NCBI Taxonomy" id="1528868"/>
    <lineage>
        <taxon>Bacteria</taxon>
        <taxon>Pseudomonadati</taxon>
        <taxon>Bacteroidota</taxon>
        <taxon>Sphingobacteriia</taxon>
        <taxon>Sphingobacteriales</taxon>
        <taxon>Sphingobacteriaceae</taxon>
        <taxon>Mucilaginibacter</taxon>
    </lineage>
</organism>
<comment type="caution">
    <text evidence="1">The sequence shown here is derived from an EMBL/GenBank/DDBJ whole genome shotgun (WGS) entry which is preliminary data.</text>
</comment>
<protein>
    <submittedName>
        <fullName evidence="1">Uncharacterized protein</fullName>
    </submittedName>
</protein>
<dbReference type="RefSeq" id="WP_232174968.1">
    <property type="nucleotide sequence ID" value="NZ_JAJPWV010000001.1"/>
</dbReference>
<sequence>MLIFLVNLYAIRDFLLTFASMKSKLFEEKPETARTSMERWVRIFPDRGDGYHLYDPLQEQPIGRILFDSDGNWIYDGTALNVEEQEEIAGAISGHCKEMDNLIRSLYEKEH</sequence>
<evidence type="ECO:0000313" key="1">
    <source>
        <dbReference type="EMBL" id="MCD8739093.1"/>
    </source>
</evidence>